<accession>A0ABP8GUF6</accession>
<evidence type="ECO:0000256" key="10">
    <source>
        <dbReference type="PROSITE-ProRule" id="PRU00560"/>
    </source>
</evidence>
<dbReference type="Gene3D" id="1.10.486.10">
    <property type="entry name" value="PCRA, domain 4"/>
    <property type="match status" value="1"/>
</dbReference>
<evidence type="ECO:0000256" key="7">
    <source>
        <dbReference type="ARBA" id="ARBA00034617"/>
    </source>
</evidence>
<comment type="catalytic activity">
    <reaction evidence="7">
        <text>Couples ATP hydrolysis with the unwinding of duplex DNA by translocating in the 3'-5' direction.</text>
        <dbReference type="EC" id="5.6.2.4"/>
    </reaction>
</comment>
<evidence type="ECO:0000256" key="9">
    <source>
        <dbReference type="ARBA" id="ARBA00048988"/>
    </source>
</evidence>
<evidence type="ECO:0000256" key="3">
    <source>
        <dbReference type="ARBA" id="ARBA00022801"/>
    </source>
</evidence>
<dbReference type="PANTHER" id="PTHR11070:SF3">
    <property type="entry name" value="DNA 3'-5' HELICASE"/>
    <property type="match status" value="1"/>
</dbReference>
<comment type="catalytic activity">
    <reaction evidence="9">
        <text>ATP + H2O = ADP + phosphate + H(+)</text>
        <dbReference type="Rhea" id="RHEA:13065"/>
        <dbReference type="ChEBI" id="CHEBI:15377"/>
        <dbReference type="ChEBI" id="CHEBI:15378"/>
        <dbReference type="ChEBI" id="CHEBI:30616"/>
        <dbReference type="ChEBI" id="CHEBI:43474"/>
        <dbReference type="ChEBI" id="CHEBI:456216"/>
        <dbReference type="EC" id="5.6.2.4"/>
    </reaction>
</comment>
<comment type="caution">
    <text evidence="13">The sequence shown here is derived from an EMBL/GenBank/DDBJ whole genome shotgun (WGS) entry which is preliminary data.</text>
</comment>
<proteinExistence type="inferred from homology"/>
<keyword evidence="6" id="KW-0413">Isomerase</keyword>
<dbReference type="Pfam" id="PF00580">
    <property type="entry name" value="UvrD-helicase"/>
    <property type="match status" value="1"/>
</dbReference>
<dbReference type="PROSITE" id="PS51217">
    <property type="entry name" value="UVRD_HELICASE_CTER"/>
    <property type="match status" value="1"/>
</dbReference>
<feature type="domain" description="UvrD-like helicase C-terminal" evidence="12">
    <location>
        <begin position="315"/>
        <end position="577"/>
    </location>
</feature>
<evidence type="ECO:0000259" key="12">
    <source>
        <dbReference type="PROSITE" id="PS51217"/>
    </source>
</evidence>
<dbReference type="PANTHER" id="PTHR11070">
    <property type="entry name" value="UVRD / RECB / PCRA DNA HELICASE FAMILY MEMBER"/>
    <property type="match status" value="1"/>
</dbReference>
<keyword evidence="3 10" id="KW-0378">Hydrolase</keyword>
<keyword evidence="5 10" id="KW-0067">ATP-binding</keyword>
<dbReference type="Pfam" id="PF13361">
    <property type="entry name" value="UvrD_C"/>
    <property type="match status" value="2"/>
</dbReference>
<dbReference type="EMBL" id="BAABFO010000007">
    <property type="protein sequence ID" value="GAA4330146.1"/>
    <property type="molecule type" value="Genomic_DNA"/>
</dbReference>
<dbReference type="InterPro" id="IPR000212">
    <property type="entry name" value="DNA_helicase_UvrD/REP"/>
</dbReference>
<keyword evidence="14" id="KW-1185">Reference proteome</keyword>
<evidence type="ECO:0000259" key="11">
    <source>
        <dbReference type="PROSITE" id="PS51198"/>
    </source>
</evidence>
<dbReference type="InterPro" id="IPR014017">
    <property type="entry name" value="DNA_helicase_UvrD-like_C"/>
</dbReference>
<dbReference type="Proteomes" id="UP001501671">
    <property type="component" value="Unassembled WGS sequence"/>
</dbReference>
<feature type="domain" description="UvrD-like helicase ATP-binding" evidence="11">
    <location>
        <begin position="22"/>
        <end position="314"/>
    </location>
</feature>
<evidence type="ECO:0000256" key="5">
    <source>
        <dbReference type="ARBA" id="ARBA00022840"/>
    </source>
</evidence>
<evidence type="ECO:0000313" key="14">
    <source>
        <dbReference type="Proteomes" id="UP001501671"/>
    </source>
</evidence>
<evidence type="ECO:0000256" key="8">
    <source>
        <dbReference type="ARBA" id="ARBA00034808"/>
    </source>
</evidence>
<feature type="binding site" evidence="10">
    <location>
        <begin position="43"/>
        <end position="50"/>
    </location>
    <ligand>
        <name>ATP</name>
        <dbReference type="ChEBI" id="CHEBI:30616"/>
    </ligand>
</feature>
<dbReference type="InterPro" id="IPR013986">
    <property type="entry name" value="DExx_box_DNA_helicase_dom_sf"/>
</dbReference>
<evidence type="ECO:0000313" key="13">
    <source>
        <dbReference type="EMBL" id="GAA4330146.1"/>
    </source>
</evidence>
<dbReference type="EC" id="5.6.2.4" evidence="8"/>
<dbReference type="InterPro" id="IPR027417">
    <property type="entry name" value="P-loop_NTPase"/>
</dbReference>
<dbReference type="GO" id="GO:0004386">
    <property type="term" value="F:helicase activity"/>
    <property type="evidence" value="ECO:0007669"/>
    <property type="project" value="UniProtKB-KW"/>
</dbReference>
<dbReference type="CDD" id="cd17932">
    <property type="entry name" value="DEXQc_UvrD"/>
    <property type="match status" value="1"/>
</dbReference>
<evidence type="ECO:0000256" key="1">
    <source>
        <dbReference type="ARBA" id="ARBA00009922"/>
    </source>
</evidence>
<protein>
    <recommendedName>
        <fullName evidence="8">DNA 3'-5' helicase</fullName>
        <ecNumber evidence="8">5.6.2.4</ecNumber>
    </recommendedName>
</protein>
<sequence length="693" mass="76347">MSDPSASPARADYLADLNPSQREAVEHGVGEGGRPGGPLLVIAGAGSGKTNTLAHRVAHLVLKGADPQRIMLLTFSRRAAAEMERRVGRVLQKVLALGTSHPPTLPWTGTFHGIGARLLREHGDRIGLAEDFTIHDRGDSEDLMGIVRHELGLSSTESRFPLKSTCLAIYSRVVNGCQPLDQVLRAAFPWCAAWEAQLKRLFGAYVAAKQAQHLLDYDDLLLYWEGMLRDPALAAELGARFDHVLVDEYQDTNRLQAAILLGMKPDGSGLTVVGDDAQSIYSFRAATVRNILDFPGQFPKPARVVTLERNYRSTQPILDASNAVIGESAERYAKELWTDRESSRRPALVTVSDEAGQARWVADNVLRNREEGLTLKSQAVLFRSASHSAPLELELARRNIPFVKYGGLKFLEASHIKDVLSVLRWAQNPRGRLAGFRVAQLVPGIGPATAGRLLDAMAACPRPLSALLEFVPPSAARSEWAGLAEAYRTLCENARWPADVELAVRWYLPHLERLHDDAAARRADLDQLARIAAGYGSREQFLAELTLDPPDATSAESGVPLRDEDYLILSTIHSAKGQEWKAVYVLNVVDGCIPSDMSTGTAAEIEEERRLLYVAMTRARDRLHLIVPQRFYVHQQTGLGDRHVYAARSRFLTDRIATLFDRLPTPPQQAATPAPHPAAPRVDVAALLRNLWK</sequence>
<keyword evidence="4 10" id="KW-0347">Helicase</keyword>
<evidence type="ECO:0000256" key="4">
    <source>
        <dbReference type="ARBA" id="ARBA00022806"/>
    </source>
</evidence>
<dbReference type="Gene3D" id="3.40.50.300">
    <property type="entry name" value="P-loop containing nucleotide triphosphate hydrolases"/>
    <property type="match status" value="2"/>
</dbReference>
<name>A0ABP8GUF6_9BURK</name>
<dbReference type="CDD" id="cd18807">
    <property type="entry name" value="SF1_C_UvrD"/>
    <property type="match status" value="1"/>
</dbReference>
<dbReference type="SUPFAM" id="SSF52540">
    <property type="entry name" value="P-loop containing nucleoside triphosphate hydrolases"/>
    <property type="match status" value="1"/>
</dbReference>
<evidence type="ECO:0000256" key="6">
    <source>
        <dbReference type="ARBA" id="ARBA00023235"/>
    </source>
</evidence>
<keyword evidence="2 10" id="KW-0547">Nucleotide-binding</keyword>
<evidence type="ECO:0000256" key="2">
    <source>
        <dbReference type="ARBA" id="ARBA00022741"/>
    </source>
</evidence>
<organism evidence="13 14">
    <name type="scientific">Pigmentiphaga soli</name>
    <dbReference type="NCBI Taxonomy" id="1007095"/>
    <lineage>
        <taxon>Bacteria</taxon>
        <taxon>Pseudomonadati</taxon>
        <taxon>Pseudomonadota</taxon>
        <taxon>Betaproteobacteria</taxon>
        <taxon>Burkholderiales</taxon>
        <taxon>Alcaligenaceae</taxon>
        <taxon>Pigmentiphaga</taxon>
    </lineage>
</organism>
<dbReference type="Gene3D" id="1.10.10.160">
    <property type="match status" value="1"/>
</dbReference>
<dbReference type="RefSeq" id="WP_345248423.1">
    <property type="nucleotide sequence ID" value="NZ_BAABFO010000007.1"/>
</dbReference>
<dbReference type="InterPro" id="IPR014016">
    <property type="entry name" value="UvrD-like_ATP-bd"/>
</dbReference>
<comment type="similarity">
    <text evidence="1">Belongs to the helicase family. UvrD subfamily.</text>
</comment>
<gene>
    <name evidence="13" type="ORF">GCM10023144_17570</name>
</gene>
<dbReference type="PROSITE" id="PS51198">
    <property type="entry name" value="UVRD_HELICASE_ATP_BIND"/>
    <property type="match status" value="1"/>
</dbReference>
<reference evidence="14" key="1">
    <citation type="journal article" date="2019" name="Int. J. Syst. Evol. Microbiol.">
        <title>The Global Catalogue of Microorganisms (GCM) 10K type strain sequencing project: providing services to taxonomists for standard genome sequencing and annotation.</title>
        <authorList>
            <consortium name="The Broad Institute Genomics Platform"/>
            <consortium name="The Broad Institute Genome Sequencing Center for Infectious Disease"/>
            <person name="Wu L."/>
            <person name="Ma J."/>
        </authorList>
    </citation>
    <scope>NUCLEOTIDE SEQUENCE [LARGE SCALE GENOMIC DNA]</scope>
    <source>
        <strain evidence="14">JCM 17666</strain>
    </source>
</reference>